<keyword evidence="10 12" id="KW-0010">Activator</keyword>
<evidence type="ECO:0000313" key="16">
    <source>
        <dbReference type="EMBL" id="QBR99463.1"/>
    </source>
</evidence>
<comment type="similarity">
    <text evidence="2">Belongs to the papillomaviridae E8^E2C protein family.</text>
</comment>
<dbReference type="EMBL" id="MK620302">
    <property type="protein sequence ID" value="QBR99463.1"/>
    <property type="molecule type" value="Genomic_DNA"/>
</dbReference>
<evidence type="ECO:0000256" key="10">
    <source>
        <dbReference type="ARBA" id="ARBA00023159"/>
    </source>
</evidence>
<dbReference type="GO" id="GO:0000166">
    <property type="term" value="F:nucleotide binding"/>
    <property type="evidence" value="ECO:0007669"/>
    <property type="project" value="UniProtKB-UniRule"/>
</dbReference>
<dbReference type="InterPro" id="IPR001866">
    <property type="entry name" value="PPV_E2_N"/>
</dbReference>
<evidence type="ECO:0000256" key="8">
    <source>
        <dbReference type="ARBA" id="ARBA00023015"/>
    </source>
</evidence>
<dbReference type="GO" id="GO:0003677">
    <property type="term" value="F:DNA binding"/>
    <property type="evidence" value="ECO:0007669"/>
    <property type="project" value="UniProtKB-UniRule"/>
</dbReference>
<comment type="PTM">
    <text evidence="12">Phosphorylated.</text>
</comment>
<evidence type="ECO:0000256" key="13">
    <source>
        <dbReference type="SAM" id="MobiDB-lite"/>
    </source>
</evidence>
<protein>
    <recommendedName>
        <fullName evidence="12">Regulatory protein E2</fullName>
    </recommendedName>
</protein>
<evidence type="ECO:0000259" key="15">
    <source>
        <dbReference type="Pfam" id="PF00511"/>
    </source>
</evidence>
<dbReference type="Pfam" id="PF00508">
    <property type="entry name" value="PPV_E2_N"/>
    <property type="match status" value="1"/>
</dbReference>
<reference evidence="16" key="1">
    <citation type="journal article" date="2019" name="Front. Microbiol.">
        <title>New Insight Into Avian Papillomavirus Ecology and Evolution From Characterization of Novel Wild Bird Papillomaviruses.</title>
        <authorList>
            <person name="Canuti M."/>
            <person name="Munro H.J."/>
            <person name="Robertson G.J."/>
            <person name="Kroyer A."/>
            <person name="Roul S."/>
            <person name="Ojkic D."/>
            <person name="Whitney H."/>
            <person name="Lang A.S."/>
        </authorList>
    </citation>
    <scope>NUCLEOTIDE SEQUENCE</scope>
    <source>
        <strain evidence="16">NL15-B13</strain>
    </source>
</reference>
<evidence type="ECO:0000256" key="6">
    <source>
        <dbReference type="ARBA" id="ARBA00022562"/>
    </source>
</evidence>
<sequence length="396" mass="44202">MANLQAMLEQMQDRESSLLEKDDTTLDDAIEYWRTVKQIQLLFVAAGRQGHRSIGRQRVPPVHVSEKQAKDAIQMLLLGESLSRGPYGRLHWTLEDLSPILYASAPEGLKRNGRTVRVIYCGNPDTETSYTYWTHIYKYDALTGTWYEARGGMDDVGLWYMEGDALHYYTKWEDEGRQHCGRGAVTWTFRGRNVRGNDVVDTVAPPELSPPRLESTRISDPTPSPPELSRYTPGPPAKRPREAAAAPRGSRTGQTRGGRGRTRPSTGRGHGGSSGRKGTSDAPIAPDAVGSVHHTVPTGTGRVPRLQRLLQDAEDPVGLCFEGRTGQLKTIRWRIQQGNYRVDRVSTTWRWAGRDGEDKSKIIVTFANDGDRAAFMRDFRTGASGVRLFHVNLFGL</sequence>
<dbReference type="GO" id="GO:0003700">
    <property type="term" value="F:DNA-binding transcription factor activity"/>
    <property type="evidence" value="ECO:0007669"/>
    <property type="project" value="UniProtKB-UniRule"/>
</dbReference>
<dbReference type="InterPro" id="IPR042504">
    <property type="entry name" value="Regulatory_protein_E2_N_2"/>
</dbReference>
<dbReference type="SUPFAM" id="SSF51332">
    <property type="entry name" value="E2 regulatory, transactivation domain"/>
    <property type="match status" value="1"/>
</dbReference>
<evidence type="ECO:0000256" key="7">
    <source>
        <dbReference type="ARBA" id="ARBA00022705"/>
    </source>
</evidence>
<dbReference type="Proteomes" id="UP001241753">
    <property type="component" value="Segment"/>
</dbReference>
<dbReference type="SUPFAM" id="SSF54957">
    <property type="entry name" value="Viral DNA-binding domain"/>
    <property type="match status" value="1"/>
</dbReference>
<feature type="region of interest" description="DNA-binding domain" evidence="12">
    <location>
        <begin position="315"/>
        <end position="396"/>
    </location>
</feature>
<keyword evidence="11 12" id="KW-0804">Transcription</keyword>
<dbReference type="GO" id="GO:0006260">
    <property type="term" value="P:DNA replication"/>
    <property type="evidence" value="ECO:0007669"/>
    <property type="project" value="UniProtKB-KW"/>
</dbReference>
<dbReference type="Gene3D" id="1.10.287.30">
    <property type="entry name" value="E2 (early) protein, N terminal domain, subdomain 1"/>
    <property type="match status" value="1"/>
</dbReference>
<feature type="domain" description="Papillomavirus E2 N-terminal" evidence="14">
    <location>
        <begin position="1"/>
        <end position="190"/>
    </location>
</feature>
<evidence type="ECO:0000256" key="2">
    <source>
        <dbReference type="ARBA" id="ARBA00007794"/>
    </source>
</evidence>
<accession>A0AAE5YMU2</accession>
<dbReference type="Gene3D" id="2.170.200.10">
    <property type="entry name" value="Papillomavirus E2 early protein domain"/>
    <property type="match status" value="1"/>
</dbReference>
<dbReference type="GO" id="GO:0006275">
    <property type="term" value="P:regulation of DNA replication"/>
    <property type="evidence" value="ECO:0007669"/>
    <property type="project" value="UniProtKB-UniRule"/>
</dbReference>
<evidence type="ECO:0000256" key="3">
    <source>
        <dbReference type="ARBA" id="ARBA00022491"/>
    </source>
</evidence>
<feature type="domain" description="Papillomavirus E2 C-terminal" evidence="15">
    <location>
        <begin position="319"/>
        <end position="393"/>
    </location>
</feature>
<name>A0AAE5YMU2_9PAPI</name>
<evidence type="ECO:0000256" key="9">
    <source>
        <dbReference type="ARBA" id="ARBA00023125"/>
    </source>
</evidence>
<keyword evidence="4 12" id="KW-0244">Early protein</keyword>
<comment type="similarity">
    <text evidence="12">Belongs to the papillomaviridae E2 protein family.</text>
</comment>
<feature type="compositionally biased region" description="Low complexity" evidence="13">
    <location>
        <begin position="243"/>
        <end position="254"/>
    </location>
</feature>
<dbReference type="InterPro" id="IPR012677">
    <property type="entry name" value="Nucleotide-bd_a/b_plait_sf"/>
</dbReference>
<dbReference type="GO" id="GO:0042025">
    <property type="term" value="C:host cell nucleus"/>
    <property type="evidence" value="ECO:0007669"/>
    <property type="project" value="UniProtKB-SubCell"/>
</dbReference>
<comment type="subunit">
    <text evidence="12">Binds DNA as homodimer. Interacts with protein E1; this interaction greatly increases E1 DNA-binding activity. Interacts with protein L1; this interaction enhances E2-dependent replication and transcription activation. Interacts with protein L2; this interaction inhibits E2 transcriptional activity but not DNA replication function E2. Interacts with protein E7; this interaction inhibits E7 oncogenic activity. Interacts with host TAF1; this interaction modulates E2-dependent transcriptional regulation. Interacts with host BRD4; this interaction mediates E2 transcriptional activation function. Additionally, the interaction with host BRD4 on mitotic chromosomes mediates tethering of the viral genome. Interacts with host TOPBP1; this interaction is required for optimal viral DNA replication.</text>
</comment>
<evidence type="ECO:0000313" key="17">
    <source>
        <dbReference type="Proteomes" id="UP001241753"/>
    </source>
</evidence>
<dbReference type="HAMAP" id="MF_04001">
    <property type="entry name" value="PPV_E2"/>
    <property type="match status" value="1"/>
</dbReference>
<keyword evidence="9 12" id="KW-0238">DNA-binding</keyword>
<evidence type="ECO:0000259" key="14">
    <source>
        <dbReference type="Pfam" id="PF00508"/>
    </source>
</evidence>
<dbReference type="InterPro" id="IPR033668">
    <property type="entry name" value="Reg_prot_E2"/>
</dbReference>
<gene>
    <name evidence="12 16" type="primary">E2</name>
</gene>
<dbReference type="InterPro" id="IPR042503">
    <property type="entry name" value="Regulatory_protein_E2_N_1"/>
</dbReference>
<dbReference type="GO" id="GO:0006351">
    <property type="term" value="P:DNA-templated transcription"/>
    <property type="evidence" value="ECO:0007669"/>
    <property type="project" value="UniProtKB-UniRule"/>
</dbReference>
<keyword evidence="7 12" id="KW-0235">DNA replication</keyword>
<evidence type="ECO:0000256" key="1">
    <source>
        <dbReference type="ARBA" id="ARBA00004147"/>
    </source>
</evidence>
<dbReference type="GO" id="GO:0039693">
    <property type="term" value="P:viral DNA genome replication"/>
    <property type="evidence" value="ECO:0007669"/>
    <property type="project" value="UniProtKB-UniRule"/>
</dbReference>
<dbReference type="InterPro" id="IPR000427">
    <property type="entry name" value="Papillomavirus_E2_C"/>
</dbReference>
<evidence type="ECO:0000256" key="5">
    <source>
        <dbReference type="ARBA" id="ARBA00022553"/>
    </source>
</evidence>
<organism evidence="16 17">
    <name type="scientific">Puffin papillomavirus 1</name>
    <dbReference type="NCBI Taxonomy" id="2562557"/>
    <lineage>
        <taxon>Viruses</taxon>
        <taxon>Monodnaviria</taxon>
        <taxon>Shotokuvirae</taxon>
        <taxon>Cossaviricota</taxon>
        <taxon>Papovaviricetes</taxon>
        <taxon>Zurhausenvirales</taxon>
        <taxon>Papillomaviridae</taxon>
    </lineage>
</organism>
<dbReference type="Gene3D" id="3.30.70.330">
    <property type="match status" value="1"/>
</dbReference>
<keyword evidence="8 12" id="KW-0805">Transcription regulation</keyword>
<comment type="caution">
    <text evidence="12">Lacks conserved residue(s) required for the propagation of feature annotation.</text>
</comment>
<dbReference type="InterPro" id="IPR036050">
    <property type="entry name" value="Regulatory_protein_E2_N"/>
</dbReference>
<keyword evidence="3 12" id="KW-0678">Repressor</keyword>
<dbReference type="InterPro" id="IPR035975">
    <property type="entry name" value="E2/EBNA1_C_sf"/>
</dbReference>
<comment type="subcellular location">
    <subcellularLocation>
        <location evidence="1 12">Host nucleus</location>
    </subcellularLocation>
</comment>
<dbReference type="Pfam" id="PF00511">
    <property type="entry name" value="PPV_E2_C"/>
    <property type="match status" value="1"/>
</dbReference>
<evidence type="ECO:0000256" key="11">
    <source>
        <dbReference type="ARBA" id="ARBA00023163"/>
    </source>
</evidence>
<proteinExistence type="inferred from homology"/>
<feature type="region of interest" description="Disordered" evidence="13">
    <location>
        <begin position="198"/>
        <end position="304"/>
    </location>
</feature>
<evidence type="ECO:0000256" key="12">
    <source>
        <dbReference type="HAMAP-Rule" id="MF_04001"/>
    </source>
</evidence>
<evidence type="ECO:0000256" key="4">
    <source>
        <dbReference type="ARBA" id="ARBA00022518"/>
    </source>
</evidence>
<keyword evidence="6 12" id="KW-1048">Host nucleus</keyword>
<keyword evidence="5 12" id="KW-0597">Phosphoprotein</keyword>
<comment type="function">
    <text evidence="12">Plays a role in the initiation of viral DNA replication. A dimer of E2 interacts with a dimer of E1 in order to improve specificity of E1 DNA binding activity. Once the complex recognizes and binds DNA at specific sites, the E2 dimer is removed from DNA. E2 also regulates viral transcription through binding to the E2RE response element (5'-ACCNNNNNNGGT-3') present in multiple copies in the regulatory regions of the viral genome. Activates or represses transcription depending on E2RE's position with regards to proximal promoter elements including the TATA-box. Repression occurs by sterically hindering the assembly of the transcription initiation complex.</text>
</comment>